<dbReference type="EMBL" id="KV878248">
    <property type="protein sequence ID" value="OJZ82478.1"/>
    <property type="molecule type" value="Genomic_DNA"/>
</dbReference>
<accession>A0A1M3T6V0</accession>
<dbReference type="PANTHER" id="PTHR14187">
    <property type="entry name" value="ALPHA KINASE/ELONGATION FACTOR 2 KINASE"/>
    <property type="match status" value="1"/>
</dbReference>
<reference evidence="2" key="1">
    <citation type="journal article" date="2017" name="Genome Biol.">
        <title>Comparative genomics reveals high biological diversity and specific adaptations in the industrially and medically important fungal genus Aspergillus.</title>
        <authorList>
            <person name="de Vries R.P."/>
            <person name="Riley R."/>
            <person name="Wiebenga A."/>
            <person name="Aguilar-Osorio G."/>
            <person name="Amillis S."/>
            <person name="Uchima C.A."/>
            <person name="Anderluh G."/>
            <person name="Asadollahi M."/>
            <person name="Askin M."/>
            <person name="Barry K."/>
            <person name="Battaglia E."/>
            <person name="Bayram O."/>
            <person name="Benocci T."/>
            <person name="Braus-Stromeyer S.A."/>
            <person name="Caldana C."/>
            <person name="Canovas D."/>
            <person name="Cerqueira G.C."/>
            <person name="Chen F."/>
            <person name="Chen W."/>
            <person name="Choi C."/>
            <person name="Clum A."/>
            <person name="Dos Santos R.A."/>
            <person name="Damasio A.R."/>
            <person name="Diallinas G."/>
            <person name="Emri T."/>
            <person name="Fekete E."/>
            <person name="Flipphi M."/>
            <person name="Freyberg S."/>
            <person name="Gallo A."/>
            <person name="Gournas C."/>
            <person name="Habgood R."/>
            <person name="Hainaut M."/>
            <person name="Harispe M.L."/>
            <person name="Henrissat B."/>
            <person name="Hilden K.S."/>
            <person name="Hope R."/>
            <person name="Hossain A."/>
            <person name="Karabika E."/>
            <person name="Karaffa L."/>
            <person name="Karanyi Z."/>
            <person name="Krasevec N."/>
            <person name="Kuo A."/>
            <person name="Kusch H."/>
            <person name="LaButti K."/>
            <person name="Lagendijk E.L."/>
            <person name="Lapidus A."/>
            <person name="Levasseur A."/>
            <person name="Lindquist E."/>
            <person name="Lipzen A."/>
            <person name="Logrieco A.F."/>
            <person name="MacCabe A."/>
            <person name="Maekelae M.R."/>
            <person name="Malavazi I."/>
            <person name="Melin P."/>
            <person name="Meyer V."/>
            <person name="Mielnichuk N."/>
            <person name="Miskei M."/>
            <person name="Molnar A.P."/>
            <person name="Mule G."/>
            <person name="Ngan C.Y."/>
            <person name="Orejas M."/>
            <person name="Orosz E."/>
            <person name="Ouedraogo J.P."/>
            <person name="Overkamp K.M."/>
            <person name="Park H.-S."/>
            <person name="Perrone G."/>
            <person name="Piumi F."/>
            <person name="Punt P.J."/>
            <person name="Ram A.F."/>
            <person name="Ramon A."/>
            <person name="Rauscher S."/>
            <person name="Record E."/>
            <person name="Riano-Pachon D.M."/>
            <person name="Robert V."/>
            <person name="Roehrig J."/>
            <person name="Ruller R."/>
            <person name="Salamov A."/>
            <person name="Salih N.S."/>
            <person name="Samson R.A."/>
            <person name="Sandor E."/>
            <person name="Sanguinetti M."/>
            <person name="Schuetze T."/>
            <person name="Sepcic K."/>
            <person name="Shelest E."/>
            <person name="Sherlock G."/>
            <person name="Sophianopoulou V."/>
            <person name="Squina F.M."/>
            <person name="Sun H."/>
            <person name="Susca A."/>
            <person name="Todd R.B."/>
            <person name="Tsang A."/>
            <person name="Unkles S.E."/>
            <person name="van de Wiele N."/>
            <person name="van Rossen-Uffink D."/>
            <person name="Oliveira J.V."/>
            <person name="Vesth T.C."/>
            <person name="Visser J."/>
            <person name="Yu J.-H."/>
            <person name="Zhou M."/>
            <person name="Andersen M.R."/>
            <person name="Archer D.B."/>
            <person name="Baker S.E."/>
            <person name="Benoit I."/>
            <person name="Brakhage A.A."/>
            <person name="Braus G.H."/>
            <person name="Fischer R."/>
            <person name="Frisvad J.C."/>
            <person name="Goldman G.H."/>
            <person name="Houbraken J."/>
            <person name="Oakley B."/>
            <person name="Pocsi I."/>
            <person name="Scazzocchio C."/>
            <person name="Seiboth B."/>
            <person name="vanKuyk P.A."/>
            <person name="Wortman J."/>
            <person name="Dyer P.S."/>
            <person name="Grigoriev I.V."/>
        </authorList>
    </citation>
    <scope>NUCLEOTIDE SEQUENCE [LARGE SCALE GENOMIC DNA]</scope>
    <source>
        <strain evidence="2">CBS 106.47</strain>
    </source>
</reference>
<dbReference type="Gene3D" id="3.30.420.40">
    <property type="match status" value="2"/>
</dbReference>
<gene>
    <name evidence="1" type="ORF">ASPFODRAFT_197456</name>
</gene>
<name>A0A1M3T6V0_ASPLC</name>
<dbReference type="VEuPathDB" id="FungiDB:ASPFODRAFT_197456"/>
<dbReference type="InterPro" id="IPR043129">
    <property type="entry name" value="ATPase_NBD"/>
</dbReference>
<dbReference type="AlphaFoldDB" id="A0A1M3T6V0"/>
<protein>
    <submittedName>
        <fullName evidence="1">Uncharacterized protein</fullName>
    </submittedName>
</protein>
<dbReference type="CDD" id="cd10170">
    <property type="entry name" value="ASKHA_NBD_HSP70"/>
    <property type="match status" value="1"/>
</dbReference>
<dbReference type="Gene3D" id="3.90.640.10">
    <property type="entry name" value="Actin, Chain A, domain 4"/>
    <property type="match status" value="1"/>
</dbReference>
<dbReference type="Proteomes" id="UP000184063">
    <property type="component" value="Unassembled WGS sequence"/>
</dbReference>
<evidence type="ECO:0000313" key="2">
    <source>
        <dbReference type="Proteomes" id="UP000184063"/>
    </source>
</evidence>
<dbReference type="PANTHER" id="PTHR14187:SF5">
    <property type="entry name" value="HEAT SHOCK 70 KDA PROTEIN 12A"/>
    <property type="match status" value="1"/>
</dbReference>
<dbReference type="OrthoDB" id="2963168at2759"/>
<evidence type="ECO:0000313" key="1">
    <source>
        <dbReference type="EMBL" id="OJZ82478.1"/>
    </source>
</evidence>
<organism evidence="1 2">
    <name type="scientific">Aspergillus luchuensis (strain CBS 106.47)</name>
    <dbReference type="NCBI Taxonomy" id="1137211"/>
    <lineage>
        <taxon>Eukaryota</taxon>
        <taxon>Fungi</taxon>
        <taxon>Dikarya</taxon>
        <taxon>Ascomycota</taxon>
        <taxon>Pezizomycotina</taxon>
        <taxon>Eurotiomycetes</taxon>
        <taxon>Eurotiomycetidae</taxon>
        <taxon>Eurotiales</taxon>
        <taxon>Aspergillaceae</taxon>
        <taxon>Aspergillus</taxon>
        <taxon>Aspergillus subgen. Circumdati</taxon>
    </lineage>
</organism>
<proteinExistence type="predicted"/>
<sequence>MADQRHLVAGVDFGVTKCVVTYRYGKNQSIKEWRPNGRDSIIPTWVSYYPGTNNLRAWGYEVGRQDSHLVLLKLQVAGVPSAESMDLDIFGNARVPGNGRNSIQPQDAIKDFLEALRKAFIADITVTQEIGLDRLPPIDWYFAMPDCWTVEGEIMMQSAIREAGFENGDDQVSYTSEAKAAAIRVANQLEEEGLAQVGDRVLVCDIGGVTCDYTAFRVSATANEAHHLLFHPLSEQSTMKHGSHLVETSLMGHVRKELGLPCAKGQVASMAWKAVIDAKHGFSGNEDMIVYLPFSQQYKTRWKYNPSEQFDEQTNHFTLTRASLVKAFDPIVRPILKAILRHISVWNVTNVVLVGGFSQSVYLRNEIERRLQDIDEDERPSLRHLQGNDAVTAVSYGLTLRGSTVSEYVQYQSIWGYELAAPVIEILATGLEPPRKHAFRVIDSGRALSNEGGVHLWLAVEAGQSVQSVLIRRFTQMPNRVQVIGKLKLNPPSEARRGVYYPPGAEKIFWYECLASWTVYKHVRERMRWKLSIRTDKEWVEVGTADHLVTDDMSPWH</sequence>
<dbReference type="SUPFAM" id="SSF53067">
    <property type="entry name" value="Actin-like ATPase domain"/>
    <property type="match status" value="2"/>
</dbReference>